<evidence type="ECO:0000313" key="1">
    <source>
        <dbReference type="EMBL" id="JAA69800.1"/>
    </source>
</evidence>
<proteinExistence type="evidence at transcript level"/>
<organism evidence="1">
    <name type="scientific">Ixodes ricinus</name>
    <name type="common">Common tick</name>
    <name type="synonym">Acarus ricinus</name>
    <dbReference type="NCBI Taxonomy" id="34613"/>
    <lineage>
        <taxon>Eukaryota</taxon>
        <taxon>Metazoa</taxon>
        <taxon>Ecdysozoa</taxon>
        <taxon>Arthropoda</taxon>
        <taxon>Chelicerata</taxon>
        <taxon>Arachnida</taxon>
        <taxon>Acari</taxon>
        <taxon>Parasitiformes</taxon>
        <taxon>Ixodida</taxon>
        <taxon>Ixodoidea</taxon>
        <taxon>Ixodidae</taxon>
        <taxon>Ixodinae</taxon>
        <taxon>Ixodes</taxon>
    </lineage>
</organism>
<reference evidence="1" key="1">
    <citation type="submission" date="2012-12" db="EMBL/GenBank/DDBJ databases">
        <title>Identification and characterization of a phenylalanine ammonia-lyase gene family in Isatis indigotica Fort.</title>
        <authorList>
            <person name="Liu Q."/>
            <person name="Chen J."/>
            <person name="Zhou X."/>
            <person name="Di P."/>
            <person name="Xiao Y."/>
            <person name="Xuan H."/>
            <person name="Zhang L."/>
            <person name="Chen W."/>
        </authorList>
    </citation>
    <scope>NUCLEOTIDE SEQUENCE</scope>
    <source>
        <tissue evidence="1">Salivary gland</tissue>
    </source>
</reference>
<sequence length="70" mass="7794">MKRMAGASANNPGSVPNAFTLISACLIVWSTRCVWGQLQCYITKFTFTKKCTVFVVRTLVSNYLIYLPLG</sequence>
<dbReference type="AlphaFoldDB" id="A0A0K8RF86"/>
<name>A0A0K8RF86_IXORI</name>
<protein>
    <submittedName>
        <fullName evidence="1">Putative ixodes 8-cys protein</fullName>
    </submittedName>
</protein>
<dbReference type="PROSITE" id="PS51257">
    <property type="entry name" value="PROKAR_LIPOPROTEIN"/>
    <property type="match status" value="1"/>
</dbReference>
<dbReference type="EMBL" id="GADI01004008">
    <property type="protein sequence ID" value="JAA69800.1"/>
    <property type="molecule type" value="mRNA"/>
</dbReference>
<accession>A0A0K8RF86</accession>